<keyword evidence="3" id="KW-1185">Reference proteome</keyword>
<organism evidence="2 3">
    <name type="scientific">Pipistrellus kuhlii</name>
    <name type="common">Kuhl's pipistrelle</name>
    <dbReference type="NCBI Taxonomy" id="59472"/>
    <lineage>
        <taxon>Eukaryota</taxon>
        <taxon>Metazoa</taxon>
        <taxon>Chordata</taxon>
        <taxon>Craniata</taxon>
        <taxon>Vertebrata</taxon>
        <taxon>Euteleostomi</taxon>
        <taxon>Mammalia</taxon>
        <taxon>Eutheria</taxon>
        <taxon>Laurasiatheria</taxon>
        <taxon>Chiroptera</taxon>
        <taxon>Yangochiroptera</taxon>
        <taxon>Vespertilionidae</taxon>
        <taxon>Pipistrellus</taxon>
    </lineage>
</organism>
<feature type="region of interest" description="Disordered" evidence="1">
    <location>
        <begin position="1"/>
        <end position="94"/>
    </location>
</feature>
<protein>
    <submittedName>
        <fullName evidence="2">Uncharacterized protein</fullName>
    </submittedName>
</protein>
<accession>A0A7J7SEQ4</accession>
<sequence length="162" mass="16651">MGGRGKRGSSPVRGHRCPGERSRGPIPPGAGDTPASREENMKQPPSPRPPSRGAPTCGGLRSGRGTPPAPSPPAPAPATVSGRRQLGAGLAWGPSLPEPGPFSPVAVPCLGWAFVMLGPRILKLACPWLRVMKVQAVTGGHWDTRRGLGTEVLGLALREGAA</sequence>
<dbReference type="Proteomes" id="UP000558488">
    <property type="component" value="Unassembled WGS sequence"/>
</dbReference>
<gene>
    <name evidence="2" type="ORF">mPipKuh1_009999</name>
</gene>
<name>A0A7J7SEQ4_PIPKU</name>
<dbReference type="EMBL" id="JACAGB010000044">
    <property type="protein sequence ID" value="KAF6286818.1"/>
    <property type="molecule type" value="Genomic_DNA"/>
</dbReference>
<evidence type="ECO:0000313" key="2">
    <source>
        <dbReference type="EMBL" id="KAF6286818.1"/>
    </source>
</evidence>
<evidence type="ECO:0000313" key="3">
    <source>
        <dbReference type="Proteomes" id="UP000558488"/>
    </source>
</evidence>
<proteinExistence type="predicted"/>
<evidence type="ECO:0000256" key="1">
    <source>
        <dbReference type="SAM" id="MobiDB-lite"/>
    </source>
</evidence>
<reference evidence="2 3" key="1">
    <citation type="journal article" date="2020" name="Nature">
        <title>Six reference-quality genomes reveal evolution of bat adaptations.</title>
        <authorList>
            <person name="Jebb D."/>
            <person name="Huang Z."/>
            <person name="Pippel M."/>
            <person name="Hughes G.M."/>
            <person name="Lavrichenko K."/>
            <person name="Devanna P."/>
            <person name="Winkler S."/>
            <person name="Jermiin L.S."/>
            <person name="Skirmuntt E.C."/>
            <person name="Katzourakis A."/>
            <person name="Burkitt-Gray L."/>
            <person name="Ray D.A."/>
            <person name="Sullivan K.A.M."/>
            <person name="Roscito J.G."/>
            <person name="Kirilenko B.M."/>
            <person name="Davalos L.M."/>
            <person name="Corthals A.P."/>
            <person name="Power M.L."/>
            <person name="Jones G."/>
            <person name="Ransome R.D."/>
            <person name="Dechmann D.K.N."/>
            <person name="Locatelli A.G."/>
            <person name="Puechmaille S.J."/>
            <person name="Fedrigo O."/>
            <person name="Jarvis E.D."/>
            <person name="Hiller M."/>
            <person name="Vernes S.C."/>
            <person name="Myers E.W."/>
            <person name="Teeling E.C."/>
        </authorList>
    </citation>
    <scope>NUCLEOTIDE SEQUENCE [LARGE SCALE GENOMIC DNA]</scope>
    <source>
        <strain evidence="2">MPipKuh1</strain>
        <tissue evidence="2">Flight muscle</tissue>
    </source>
</reference>
<dbReference type="AlphaFoldDB" id="A0A7J7SEQ4"/>
<comment type="caution">
    <text evidence="2">The sequence shown here is derived from an EMBL/GenBank/DDBJ whole genome shotgun (WGS) entry which is preliminary data.</text>
</comment>
<feature type="compositionally biased region" description="Pro residues" evidence="1">
    <location>
        <begin position="67"/>
        <end position="76"/>
    </location>
</feature>